<evidence type="ECO:0000313" key="1">
    <source>
        <dbReference type="Proteomes" id="UP000887580"/>
    </source>
</evidence>
<name>A0AC35FYV0_9BILA</name>
<organism evidence="1 2">
    <name type="scientific">Panagrolaimus sp. PS1159</name>
    <dbReference type="NCBI Taxonomy" id="55785"/>
    <lineage>
        <taxon>Eukaryota</taxon>
        <taxon>Metazoa</taxon>
        <taxon>Ecdysozoa</taxon>
        <taxon>Nematoda</taxon>
        <taxon>Chromadorea</taxon>
        <taxon>Rhabditida</taxon>
        <taxon>Tylenchina</taxon>
        <taxon>Panagrolaimomorpha</taxon>
        <taxon>Panagrolaimoidea</taxon>
        <taxon>Panagrolaimidae</taxon>
        <taxon>Panagrolaimus</taxon>
    </lineage>
</organism>
<protein>
    <submittedName>
        <fullName evidence="2">Uncharacterized protein</fullName>
    </submittedName>
</protein>
<evidence type="ECO:0000313" key="2">
    <source>
        <dbReference type="WBParaSite" id="PS1159_v2.g21827.t1"/>
    </source>
</evidence>
<proteinExistence type="predicted"/>
<dbReference type="WBParaSite" id="PS1159_v2.g21827.t1">
    <property type="protein sequence ID" value="PS1159_v2.g21827.t1"/>
    <property type="gene ID" value="PS1159_v2.g21827"/>
</dbReference>
<reference evidence="2" key="1">
    <citation type="submission" date="2022-11" db="UniProtKB">
        <authorList>
            <consortium name="WormBaseParasite"/>
        </authorList>
    </citation>
    <scope>IDENTIFICATION</scope>
</reference>
<sequence>MTVSSTCFPIKTALLDYIIHIQLINTRAKEKGDQNEHEKVIKRSFYTKLGETLSNIMSSLNNAREKERETNNKKKGN</sequence>
<dbReference type="Proteomes" id="UP000887580">
    <property type="component" value="Unplaced"/>
</dbReference>
<accession>A0AC35FYV0</accession>